<evidence type="ECO:0000313" key="6">
    <source>
        <dbReference type="Proteomes" id="UP000219788"/>
    </source>
</evidence>
<dbReference type="InterPro" id="IPR006431">
    <property type="entry name" value="Phage_tape_meas_C"/>
</dbReference>
<dbReference type="Pfam" id="PF24622">
    <property type="entry name" value="TMP_4"/>
    <property type="match status" value="1"/>
</dbReference>
<gene>
    <name evidence="5" type="ORF">CRM76_01310</name>
</gene>
<dbReference type="Pfam" id="PF06791">
    <property type="entry name" value="TMP_2"/>
    <property type="match status" value="1"/>
</dbReference>
<name>A0A2A7U7L1_EDWTA</name>
<evidence type="ECO:0000313" key="5">
    <source>
        <dbReference type="EMBL" id="PEH74223.1"/>
    </source>
</evidence>
<protein>
    <submittedName>
        <fullName evidence="5">Phage tail tape measure protein</fullName>
    </submittedName>
</protein>
<organism evidence="5 6">
    <name type="scientific">Edwardsiella tarda</name>
    <dbReference type="NCBI Taxonomy" id="636"/>
    <lineage>
        <taxon>Bacteria</taxon>
        <taxon>Pseudomonadati</taxon>
        <taxon>Pseudomonadota</taxon>
        <taxon>Gammaproteobacteria</taxon>
        <taxon>Enterobacterales</taxon>
        <taxon>Hafniaceae</taxon>
        <taxon>Edwardsiella</taxon>
    </lineage>
</organism>
<dbReference type="RefSeq" id="WP_098142597.1">
    <property type="nucleotide sequence ID" value="NZ_PDDV01000007.1"/>
</dbReference>
<dbReference type="InterPro" id="IPR009628">
    <property type="entry name" value="Phage_tape_measure_N"/>
</dbReference>
<reference evidence="6" key="1">
    <citation type="submission" date="2017-09" db="EMBL/GenBank/DDBJ databases">
        <title>FDA dAtabase for Regulatory Grade micrObial Sequences (FDA-ARGOS): Supporting development and validation of Infectious Disease Dx tests.</title>
        <authorList>
            <person name="Goldberg B."/>
            <person name="Campos J."/>
            <person name="Tallon L."/>
            <person name="Sadzewicz L."/>
            <person name="Ott S."/>
            <person name="Zhao X."/>
            <person name="Nagaraj S."/>
            <person name="Vavikolanu K."/>
            <person name="Aluvathingal J."/>
            <person name="Nadendla S."/>
            <person name="Geyer C."/>
            <person name="Sichtig H."/>
        </authorList>
    </citation>
    <scope>NUCLEOTIDE SEQUENCE [LARGE SCALE GENOMIC DNA]</scope>
    <source>
        <strain evidence="6">FDAARGOS_370</strain>
    </source>
</reference>
<dbReference type="NCBIfam" id="TIGR01541">
    <property type="entry name" value="tape_meas_lam_C"/>
    <property type="match status" value="1"/>
</dbReference>
<evidence type="ECO:0000259" key="4">
    <source>
        <dbReference type="Pfam" id="PF09718"/>
    </source>
</evidence>
<sequence length="938" mass="103573">MSQISQLEVRLDADTVQFQEGLARARAELGLIGQASREAAQQTQSAFDSLSRAEQIALNRLKSAIDPTTRALTQLERQQRQLQAQFAAGNLTQAEYARYMQVLDRNLQGVISRERLLKTASTGCTEALQRQQKMVQRLNISHGQYQMALRLLPMQMTDVVTQLASGQNPLLILIQQGGQVRDSFGGIRNIFIALSQVISPLSLLLVGLAGAGGAWAYALYQADQEQRQFQRGLILTGHYAGLTTSQLQRLAQSLAGDGVTRHGMADSLAQVVSSGAFSDVQVARVARAAAQMEQAVGQSVEETISQFTRLQQEPLSAVQALDEALHFLSAATLQQIATLEEQGRRSDAARLAIDAYASALNERAHAIRDDLGYLEAAWHAVSDTAAAAWESMLNLGREQTLEARIAALAQQIQAGGRQFGAVFVPANQQDHAQLARLREEKYQRDVAAARDKAERQEQERQKRQLAANRHWQALYESEEQQHQRRLEAIRNSAASEAVKQAALAEERRRYQSRQDRRHAPREDEGQRLLAQYRQRQAQLDAELATARQANGSQLLDAERQRLQLQQRLSDMQGRQLSDNDKSLLANRQQLELLLAQNMARETALARQQALNALQRKGDQLAQQASQEMERARYQQESLLAGTQLGNQARQRLQQALALRQYYQTRLDQLERDSRAKGTQESDAYRQVTAALRDNLAQRLALLERYHAQVDAQESNWQLGAIRALNNVAEQGEQVATLTEGVFTRAFDGMGDALAHFALTGKLEFRSFAASVLSDLAKMELRIAASKTLGLLLNFGRSLLGGSNEGYGANAFDNGMYNHLRFNALGGVYRTPSLHRYSGTVVSHPTVFAFAQGAGIMGEAGAEAILPLRRAADGKLGVVASGVVRESNFSPVYNITINNDGQRGEIGPQALAAIYEVSRRSVADYLATQRRDGGLLGEP</sequence>
<feature type="domain" description="Bacteriophage tail tape measure C-terminal" evidence="4">
    <location>
        <begin position="715"/>
        <end position="788"/>
    </location>
</feature>
<evidence type="ECO:0000259" key="3">
    <source>
        <dbReference type="Pfam" id="PF06791"/>
    </source>
</evidence>
<feature type="domain" description="Bacteriophage tail tape measure N-terminal" evidence="3">
    <location>
        <begin position="137"/>
        <end position="336"/>
    </location>
</feature>
<dbReference type="STRING" id="636.AAW15_07815"/>
<proteinExistence type="predicted"/>
<feature type="region of interest" description="Disordered" evidence="2">
    <location>
        <begin position="445"/>
        <end position="465"/>
    </location>
</feature>
<feature type="coiled-coil region" evidence="1">
    <location>
        <begin position="529"/>
        <end position="574"/>
    </location>
</feature>
<dbReference type="OrthoDB" id="79849at2"/>
<dbReference type="EMBL" id="PDDV01000007">
    <property type="protein sequence ID" value="PEH74223.1"/>
    <property type="molecule type" value="Genomic_DNA"/>
</dbReference>
<dbReference type="Proteomes" id="UP000219788">
    <property type="component" value="Unassembled WGS sequence"/>
</dbReference>
<dbReference type="AlphaFoldDB" id="A0A2A7U7L1"/>
<keyword evidence="1" id="KW-0175">Coiled coil</keyword>
<feature type="coiled-coil region" evidence="1">
    <location>
        <begin position="610"/>
        <end position="672"/>
    </location>
</feature>
<feature type="compositionally biased region" description="Basic and acidic residues" evidence="2">
    <location>
        <begin position="445"/>
        <end position="462"/>
    </location>
</feature>
<feature type="region of interest" description="Disordered" evidence="2">
    <location>
        <begin position="499"/>
        <end position="526"/>
    </location>
</feature>
<accession>A0A2A7U7L1</accession>
<evidence type="ECO:0000256" key="2">
    <source>
        <dbReference type="SAM" id="MobiDB-lite"/>
    </source>
</evidence>
<evidence type="ECO:0000256" key="1">
    <source>
        <dbReference type="SAM" id="Coils"/>
    </source>
</evidence>
<dbReference type="Pfam" id="PF09718">
    <property type="entry name" value="Tape_meas_lam_C"/>
    <property type="match status" value="1"/>
</dbReference>
<feature type="compositionally biased region" description="Basic and acidic residues" evidence="2">
    <location>
        <begin position="504"/>
        <end position="514"/>
    </location>
</feature>
<comment type="caution">
    <text evidence="5">The sequence shown here is derived from an EMBL/GenBank/DDBJ whole genome shotgun (WGS) entry which is preliminary data.</text>
</comment>